<dbReference type="AlphaFoldDB" id="A0A6P2GR02"/>
<dbReference type="RefSeq" id="WP_174936628.1">
    <property type="nucleotide sequence ID" value="NZ_CABVPY010000001.1"/>
</dbReference>
<accession>A0A6P2GR02</accession>
<dbReference type="Proteomes" id="UP000494170">
    <property type="component" value="Unassembled WGS sequence"/>
</dbReference>
<name>A0A6P2GR02_BURL3</name>
<sequence>MQIEYFPYQPSALGNFILNESVLDATVTGGLSTVVPAYVYGQFSDDFDIQAFFSGLNTTAQGYCDWFQNTPLSVYTNANINGPLLDWVGQGLYGISRPVLSTLTTRTIGQVNSVAANSFAVNRHFIIRSGTVSVADDDIYKRVLTWHLYLGDGRQMSVQWMKRRIARFLFGADGSDIPVDYLRQIGITQPNLPPTGATGSVAVNTAAVNTIKARSQKAARTLQITIPNSSIGQAFQILLSQGYLAVPFQVTFTVVLQS</sequence>
<dbReference type="EMBL" id="CABVPY010000001">
    <property type="protein sequence ID" value="VWB06933.1"/>
    <property type="molecule type" value="Genomic_DNA"/>
</dbReference>
<evidence type="ECO:0000313" key="2">
    <source>
        <dbReference type="Proteomes" id="UP000494170"/>
    </source>
</evidence>
<reference evidence="1 2" key="1">
    <citation type="submission" date="2019-09" db="EMBL/GenBank/DDBJ databases">
        <authorList>
            <person name="Depoorter E."/>
        </authorList>
    </citation>
    <scope>NUCLEOTIDE SEQUENCE [LARGE SCALE GENOMIC DNA]</scope>
    <source>
        <strain evidence="1">LMG 6863</strain>
    </source>
</reference>
<evidence type="ECO:0000313" key="1">
    <source>
        <dbReference type="EMBL" id="VWB06933.1"/>
    </source>
</evidence>
<organism evidence="1 2">
    <name type="scientific">Burkholderia lata (strain ATCC 17760 / DSM 23089 / LMG 22485 / NCIMB 9086 / R18194 / 383)</name>
    <dbReference type="NCBI Taxonomy" id="482957"/>
    <lineage>
        <taxon>Bacteria</taxon>
        <taxon>Pseudomonadati</taxon>
        <taxon>Pseudomonadota</taxon>
        <taxon>Betaproteobacteria</taxon>
        <taxon>Burkholderiales</taxon>
        <taxon>Burkholderiaceae</taxon>
        <taxon>Burkholderia</taxon>
        <taxon>Burkholderia cepacia complex</taxon>
    </lineage>
</organism>
<protein>
    <submittedName>
        <fullName evidence="1">Uncharacterized protein</fullName>
    </submittedName>
</protein>
<gene>
    <name evidence="1" type="ORF">BLA6863_00141</name>
</gene>
<proteinExistence type="predicted"/>